<dbReference type="AlphaFoldDB" id="X1MNM4"/>
<evidence type="ECO:0000313" key="1">
    <source>
        <dbReference type="EMBL" id="GAI16290.1"/>
    </source>
</evidence>
<reference evidence="1" key="1">
    <citation type="journal article" date="2014" name="Front. Microbiol.">
        <title>High frequency of phylogenetically diverse reductive dehalogenase-homologous genes in deep subseafloor sedimentary metagenomes.</title>
        <authorList>
            <person name="Kawai M."/>
            <person name="Futagami T."/>
            <person name="Toyoda A."/>
            <person name="Takaki Y."/>
            <person name="Nishi S."/>
            <person name="Hori S."/>
            <person name="Arai W."/>
            <person name="Tsubouchi T."/>
            <person name="Morono Y."/>
            <person name="Uchiyama I."/>
            <person name="Ito T."/>
            <person name="Fujiyama A."/>
            <person name="Inagaki F."/>
            <person name="Takami H."/>
        </authorList>
    </citation>
    <scope>NUCLEOTIDE SEQUENCE</scope>
    <source>
        <strain evidence="1">Expedition CK06-06</strain>
    </source>
</reference>
<accession>X1MNM4</accession>
<protein>
    <submittedName>
        <fullName evidence="1">Uncharacterized protein</fullName>
    </submittedName>
</protein>
<sequence>MPNKDLTEEELEAELDEAFKADDGKKDHCGSPIPANKEVGLQRTGVKLIILI</sequence>
<name>X1MNM4_9ZZZZ</name>
<dbReference type="EMBL" id="BARV01005576">
    <property type="protein sequence ID" value="GAI16290.1"/>
    <property type="molecule type" value="Genomic_DNA"/>
</dbReference>
<gene>
    <name evidence="1" type="ORF">S06H3_11482</name>
</gene>
<proteinExistence type="predicted"/>
<organism evidence="1">
    <name type="scientific">marine sediment metagenome</name>
    <dbReference type="NCBI Taxonomy" id="412755"/>
    <lineage>
        <taxon>unclassified sequences</taxon>
        <taxon>metagenomes</taxon>
        <taxon>ecological metagenomes</taxon>
    </lineage>
</organism>
<comment type="caution">
    <text evidence="1">The sequence shown here is derived from an EMBL/GenBank/DDBJ whole genome shotgun (WGS) entry which is preliminary data.</text>
</comment>